<dbReference type="Proteomes" id="UP000324222">
    <property type="component" value="Unassembled WGS sequence"/>
</dbReference>
<protein>
    <submittedName>
        <fullName evidence="2">Uncharacterized protein</fullName>
    </submittedName>
</protein>
<dbReference type="EMBL" id="VSRR010032552">
    <property type="protein sequence ID" value="MPC71240.1"/>
    <property type="molecule type" value="Genomic_DNA"/>
</dbReference>
<sequence>MRERGDHWLLSQGGFRPTPPPPRDRLPSPPSPTLDSTILEGDREGRRREGKKIITHRTEVSSRWAARDAAPPLPEVRTYRE</sequence>
<evidence type="ECO:0000313" key="2">
    <source>
        <dbReference type="EMBL" id="MPC71240.1"/>
    </source>
</evidence>
<accession>A0A5B7HFS3</accession>
<reference evidence="2 3" key="1">
    <citation type="submission" date="2019-05" db="EMBL/GenBank/DDBJ databases">
        <title>Another draft genome of Portunus trituberculatus and its Hox gene families provides insights of decapod evolution.</title>
        <authorList>
            <person name="Jeong J.-H."/>
            <person name="Song I."/>
            <person name="Kim S."/>
            <person name="Choi T."/>
            <person name="Kim D."/>
            <person name="Ryu S."/>
            <person name="Kim W."/>
        </authorList>
    </citation>
    <scope>NUCLEOTIDE SEQUENCE [LARGE SCALE GENOMIC DNA]</scope>
    <source>
        <tissue evidence="2">Muscle</tissue>
    </source>
</reference>
<organism evidence="2 3">
    <name type="scientific">Portunus trituberculatus</name>
    <name type="common">Swimming crab</name>
    <name type="synonym">Neptunus trituberculatus</name>
    <dbReference type="NCBI Taxonomy" id="210409"/>
    <lineage>
        <taxon>Eukaryota</taxon>
        <taxon>Metazoa</taxon>
        <taxon>Ecdysozoa</taxon>
        <taxon>Arthropoda</taxon>
        <taxon>Crustacea</taxon>
        <taxon>Multicrustacea</taxon>
        <taxon>Malacostraca</taxon>
        <taxon>Eumalacostraca</taxon>
        <taxon>Eucarida</taxon>
        <taxon>Decapoda</taxon>
        <taxon>Pleocyemata</taxon>
        <taxon>Brachyura</taxon>
        <taxon>Eubrachyura</taxon>
        <taxon>Portunoidea</taxon>
        <taxon>Portunidae</taxon>
        <taxon>Portuninae</taxon>
        <taxon>Portunus</taxon>
    </lineage>
</organism>
<keyword evidence="3" id="KW-1185">Reference proteome</keyword>
<proteinExistence type="predicted"/>
<gene>
    <name evidence="2" type="ORF">E2C01_065512</name>
</gene>
<evidence type="ECO:0000256" key="1">
    <source>
        <dbReference type="SAM" id="MobiDB-lite"/>
    </source>
</evidence>
<evidence type="ECO:0000313" key="3">
    <source>
        <dbReference type="Proteomes" id="UP000324222"/>
    </source>
</evidence>
<feature type="compositionally biased region" description="Pro residues" evidence="1">
    <location>
        <begin position="17"/>
        <end position="32"/>
    </location>
</feature>
<feature type="region of interest" description="Disordered" evidence="1">
    <location>
        <begin position="1"/>
        <end position="51"/>
    </location>
</feature>
<name>A0A5B7HFS3_PORTR</name>
<comment type="caution">
    <text evidence="2">The sequence shown here is derived from an EMBL/GenBank/DDBJ whole genome shotgun (WGS) entry which is preliminary data.</text>
</comment>
<dbReference type="AlphaFoldDB" id="A0A5B7HFS3"/>